<name>A0A1H0IGH8_9SPHI</name>
<dbReference type="AlphaFoldDB" id="A0A1H0IGH8"/>
<proteinExistence type="predicted"/>
<dbReference type="RefSeq" id="WP_074612342.1">
    <property type="nucleotide sequence ID" value="NZ_FNGY01000013.1"/>
</dbReference>
<reference evidence="2" key="1">
    <citation type="submission" date="2016-10" db="EMBL/GenBank/DDBJ databases">
        <authorList>
            <person name="Varghese N."/>
            <person name="Submissions S."/>
        </authorList>
    </citation>
    <scope>NUCLEOTIDE SEQUENCE [LARGE SCALE GENOMIC DNA]</scope>
    <source>
        <strain evidence="2">DSM 19110</strain>
    </source>
</reference>
<dbReference type="EMBL" id="FNGY01000013">
    <property type="protein sequence ID" value="SDO30569.1"/>
    <property type="molecule type" value="Genomic_DNA"/>
</dbReference>
<evidence type="ECO:0000313" key="2">
    <source>
        <dbReference type="Proteomes" id="UP000183200"/>
    </source>
</evidence>
<accession>A0A1H0IGH8</accession>
<sequence length="305" mass="33903">MNLTSELMAFRTAYLQSIARGWKDDEFLKEFISVPNVKWTNILDNEVFKGFLPREQKLNWRANVFIIKNVEKHKDLPPTPVSVYSPYDPNSNNGWLGGADLFVIKIPAAPAPAERPAALAAYYSLFTSLFGNGYEVTDTGGAVPCSHANVEEIMATNYKTFSLNKADYTAAMVNNIEDDLGAGGDESFLGFGAIVMGIISFCWINPGYLDFLTEKNRTISPVGTENSILKDEFVSFKNPWAFNIRFDAAVEGNSVWNAELGAWEKLEVNDIFLQFPTKPDPENYSDARALSRYNGTGPAYPLTCP</sequence>
<keyword evidence="2" id="KW-1185">Reference proteome</keyword>
<dbReference type="OrthoDB" id="6287017at2"/>
<protein>
    <submittedName>
        <fullName evidence="1">Ribosomal natural product, two-chain TOMM family</fullName>
    </submittedName>
</protein>
<evidence type="ECO:0000313" key="1">
    <source>
        <dbReference type="EMBL" id="SDO30569.1"/>
    </source>
</evidence>
<gene>
    <name evidence="1" type="ORF">SAMN05421820_113148</name>
</gene>
<dbReference type="Proteomes" id="UP000183200">
    <property type="component" value="Unassembled WGS sequence"/>
</dbReference>
<organism evidence="1 2">
    <name type="scientific">Pedobacter steynii</name>
    <dbReference type="NCBI Taxonomy" id="430522"/>
    <lineage>
        <taxon>Bacteria</taxon>
        <taxon>Pseudomonadati</taxon>
        <taxon>Bacteroidota</taxon>
        <taxon>Sphingobacteriia</taxon>
        <taxon>Sphingobacteriales</taxon>
        <taxon>Sphingobacteriaceae</taxon>
        <taxon>Pedobacter</taxon>
    </lineage>
</organism>